<dbReference type="Proteomes" id="UP000003113">
    <property type="component" value="Unassembled WGS sequence"/>
</dbReference>
<dbReference type="EMBL" id="AGUF01000046">
    <property type="protein sequence ID" value="EHK65964.1"/>
    <property type="molecule type" value="Genomic_DNA"/>
</dbReference>
<organism evidence="1 2">
    <name type="scientific">Achromobacter arsenitoxydans SY8</name>
    <dbReference type="NCBI Taxonomy" id="477184"/>
    <lineage>
        <taxon>Bacteria</taxon>
        <taxon>Pseudomonadati</taxon>
        <taxon>Pseudomonadota</taxon>
        <taxon>Betaproteobacteria</taxon>
        <taxon>Burkholderiales</taxon>
        <taxon>Alcaligenaceae</taxon>
        <taxon>Achromobacter</taxon>
    </lineage>
</organism>
<evidence type="ECO:0000313" key="1">
    <source>
        <dbReference type="EMBL" id="EHK65964.1"/>
    </source>
</evidence>
<dbReference type="AlphaFoldDB" id="H0F6Q6"/>
<comment type="caution">
    <text evidence="1">The sequence shown here is derived from an EMBL/GenBank/DDBJ whole genome shotgun (WGS) entry which is preliminary data.</text>
</comment>
<keyword evidence="2" id="KW-1185">Reference proteome</keyword>
<proteinExistence type="predicted"/>
<accession>H0F6Q6</accession>
<sequence length="47" mass="5365">MERKHIVVWWDANGNARQSEKMDRAAAETFAAHMLPEQEARLVLVSA</sequence>
<gene>
    <name evidence="1" type="ORF">KYC_12583</name>
</gene>
<reference evidence="1 2" key="1">
    <citation type="journal article" date="2012" name="J. Bacteriol.">
        <title>Genome sequence of the highly efficient arsenite-oxidizing bacterium Achromobacter arsenitoxydans SY8.</title>
        <authorList>
            <person name="Li X."/>
            <person name="Hu Y."/>
            <person name="Gong J."/>
            <person name="Lin Y."/>
            <person name="Johnstone L."/>
            <person name="Rensing C."/>
            <person name="Wang G."/>
        </authorList>
    </citation>
    <scope>NUCLEOTIDE SEQUENCE [LARGE SCALE GENOMIC DNA]</scope>
    <source>
        <strain evidence="1 2">SY8</strain>
    </source>
</reference>
<dbReference type="STRING" id="477184.KYC_12583"/>
<dbReference type="PATRIC" id="fig|477184.5.peg.2495"/>
<protein>
    <submittedName>
        <fullName evidence="1">Uncharacterized protein</fullName>
    </submittedName>
</protein>
<evidence type="ECO:0000313" key="2">
    <source>
        <dbReference type="Proteomes" id="UP000003113"/>
    </source>
</evidence>
<dbReference type="RefSeq" id="WP_008162599.1">
    <property type="nucleotide sequence ID" value="NZ_AGUF01000046.1"/>
</dbReference>
<name>H0F6Q6_9BURK</name>